<dbReference type="GO" id="GO:0005634">
    <property type="term" value="C:nucleus"/>
    <property type="evidence" value="ECO:0007669"/>
    <property type="project" value="TreeGrafter"/>
</dbReference>
<proteinExistence type="inferred from homology"/>
<keyword evidence="5" id="KW-0479">Metal-binding</keyword>
<organism evidence="11 14">
    <name type="scientific">Didymodactylos carnosus</name>
    <dbReference type="NCBI Taxonomy" id="1234261"/>
    <lineage>
        <taxon>Eukaryota</taxon>
        <taxon>Metazoa</taxon>
        <taxon>Spiralia</taxon>
        <taxon>Gnathifera</taxon>
        <taxon>Rotifera</taxon>
        <taxon>Eurotatoria</taxon>
        <taxon>Bdelloidea</taxon>
        <taxon>Philodinida</taxon>
        <taxon>Philodinidae</taxon>
        <taxon>Didymodactylos</taxon>
    </lineage>
</organism>
<dbReference type="InterPro" id="IPR037519">
    <property type="entry name" value="LITAF_fam"/>
</dbReference>
<evidence type="ECO:0000313" key="10">
    <source>
        <dbReference type="EMBL" id="CAF1432016.1"/>
    </source>
</evidence>
<evidence type="ECO:0000313" key="12">
    <source>
        <dbReference type="EMBL" id="CAF4229945.1"/>
    </source>
</evidence>
<keyword evidence="7 8" id="KW-0472">Membrane</keyword>
<sequence length="92" mass="9801">MGQLPATTVYVTQQVPFLGTQPAAITCPACRTQVVTNVDYVSGTAAWLICVLIAVFGGVFGCCLIPFCVDSMKDAVHYCPACKAQIGIRRVM</sequence>
<dbReference type="EMBL" id="CAJNOK010028257">
    <property type="protein sequence ID" value="CAF1432016.1"/>
    <property type="molecule type" value="Genomic_DNA"/>
</dbReference>
<evidence type="ECO:0000256" key="1">
    <source>
        <dbReference type="ARBA" id="ARBA00004414"/>
    </source>
</evidence>
<dbReference type="PANTHER" id="PTHR23292">
    <property type="entry name" value="LIPOPOLYSACCHARIDE-INDUCED TUMOR NECROSIS FACTOR-ALPHA FACTOR"/>
    <property type="match status" value="1"/>
</dbReference>
<evidence type="ECO:0000313" key="14">
    <source>
        <dbReference type="Proteomes" id="UP000663829"/>
    </source>
</evidence>
<comment type="similarity">
    <text evidence="4">Belongs to the CDIP1/LITAF family.</text>
</comment>
<name>A0A816AZX5_9BILA</name>
<keyword evidence="6" id="KW-0862">Zinc</keyword>
<evidence type="ECO:0000259" key="9">
    <source>
        <dbReference type="PROSITE" id="PS51837"/>
    </source>
</evidence>
<dbReference type="Pfam" id="PF10601">
    <property type="entry name" value="zf-LITAF-like"/>
    <property type="match status" value="1"/>
</dbReference>
<comment type="caution">
    <text evidence="11">The sequence shown here is derived from an EMBL/GenBank/DDBJ whole genome shotgun (WGS) entry which is preliminary data.</text>
</comment>
<dbReference type="PANTHER" id="PTHR23292:SF46">
    <property type="entry name" value="LIPOPOLYSACCHARIDE-INDUCED TUMOR NECROSIS FACTOR-ALPHA FACTOR HOMOLOG"/>
    <property type="match status" value="1"/>
</dbReference>
<evidence type="ECO:0000313" key="11">
    <source>
        <dbReference type="EMBL" id="CAF1603676.1"/>
    </source>
</evidence>
<protein>
    <recommendedName>
        <fullName evidence="9">LITAF domain-containing protein</fullName>
    </recommendedName>
</protein>
<gene>
    <name evidence="11" type="ORF">GPM918_LOCUS42613</name>
    <name evidence="10" type="ORF">OVA965_LOCUS34081</name>
    <name evidence="13" type="ORF">SRO942_LOCUS43891</name>
    <name evidence="12" type="ORF">TMI583_LOCUS34990</name>
</gene>
<dbReference type="AlphaFoldDB" id="A0A816AZX5"/>
<dbReference type="Proteomes" id="UP000677228">
    <property type="component" value="Unassembled WGS sequence"/>
</dbReference>
<keyword evidence="8" id="KW-1133">Transmembrane helix</keyword>
<keyword evidence="14" id="KW-1185">Reference proteome</keyword>
<evidence type="ECO:0000256" key="6">
    <source>
        <dbReference type="ARBA" id="ARBA00022833"/>
    </source>
</evidence>
<evidence type="ECO:0000256" key="2">
    <source>
        <dbReference type="ARBA" id="ARBA00004481"/>
    </source>
</evidence>
<dbReference type="GO" id="GO:0098574">
    <property type="term" value="C:cytoplasmic side of lysosomal membrane"/>
    <property type="evidence" value="ECO:0007669"/>
    <property type="project" value="TreeGrafter"/>
</dbReference>
<dbReference type="Proteomes" id="UP000681722">
    <property type="component" value="Unassembled WGS sequence"/>
</dbReference>
<evidence type="ECO:0000256" key="3">
    <source>
        <dbReference type="ARBA" id="ARBA00004630"/>
    </source>
</evidence>
<dbReference type="PROSITE" id="PS51837">
    <property type="entry name" value="LITAF"/>
    <property type="match status" value="1"/>
</dbReference>
<keyword evidence="8" id="KW-0812">Transmembrane</keyword>
<accession>A0A816AZX5</accession>
<reference evidence="11" key="1">
    <citation type="submission" date="2021-02" db="EMBL/GenBank/DDBJ databases">
        <authorList>
            <person name="Nowell W R."/>
        </authorList>
    </citation>
    <scope>NUCLEOTIDE SEQUENCE</scope>
</reference>
<feature type="domain" description="LITAF" evidence="9">
    <location>
        <begin position="6"/>
        <end position="91"/>
    </location>
</feature>
<comment type="subcellular location">
    <subcellularLocation>
        <location evidence="2">Endosome membrane</location>
        <topology evidence="2">Peripheral membrane protein</topology>
    </subcellularLocation>
    <subcellularLocation>
        <location evidence="1">Late endosome membrane</location>
    </subcellularLocation>
    <subcellularLocation>
        <location evidence="3">Lysosome membrane</location>
        <topology evidence="3">Peripheral membrane protein</topology>
        <orientation evidence="3">Cytoplasmic side</orientation>
    </subcellularLocation>
</comment>
<evidence type="ECO:0000256" key="5">
    <source>
        <dbReference type="ARBA" id="ARBA00022723"/>
    </source>
</evidence>
<evidence type="ECO:0000256" key="8">
    <source>
        <dbReference type="SAM" id="Phobius"/>
    </source>
</evidence>
<dbReference type="InterPro" id="IPR006629">
    <property type="entry name" value="LITAF"/>
</dbReference>
<dbReference type="EMBL" id="CAJOBA010050041">
    <property type="protein sequence ID" value="CAF4229945.1"/>
    <property type="molecule type" value="Genomic_DNA"/>
</dbReference>
<evidence type="ECO:0000256" key="4">
    <source>
        <dbReference type="ARBA" id="ARBA00005975"/>
    </source>
</evidence>
<feature type="transmembrane region" description="Helical" evidence="8">
    <location>
        <begin position="45"/>
        <end position="69"/>
    </location>
</feature>
<dbReference type="GO" id="GO:0098560">
    <property type="term" value="C:cytoplasmic side of late endosome membrane"/>
    <property type="evidence" value="ECO:0007669"/>
    <property type="project" value="TreeGrafter"/>
</dbReference>
<dbReference type="EMBL" id="CAJOBC010102833">
    <property type="protein sequence ID" value="CAF4482218.1"/>
    <property type="molecule type" value="Genomic_DNA"/>
</dbReference>
<evidence type="ECO:0000313" key="13">
    <source>
        <dbReference type="EMBL" id="CAF4482218.1"/>
    </source>
</evidence>
<dbReference type="GO" id="GO:0008270">
    <property type="term" value="F:zinc ion binding"/>
    <property type="evidence" value="ECO:0007669"/>
    <property type="project" value="TreeGrafter"/>
</dbReference>
<dbReference type="EMBL" id="CAJNOQ010036338">
    <property type="protein sequence ID" value="CAF1603676.1"/>
    <property type="molecule type" value="Genomic_DNA"/>
</dbReference>
<dbReference type="Proteomes" id="UP000663829">
    <property type="component" value="Unassembled WGS sequence"/>
</dbReference>
<dbReference type="Proteomes" id="UP000682733">
    <property type="component" value="Unassembled WGS sequence"/>
</dbReference>
<dbReference type="SMART" id="SM00714">
    <property type="entry name" value="LITAF"/>
    <property type="match status" value="1"/>
</dbReference>
<evidence type="ECO:0000256" key="7">
    <source>
        <dbReference type="ARBA" id="ARBA00023136"/>
    </source>
</evidence>
<dbReference type="OrthoDB" id="4713066at2759"/>